<evidence type="ECO:0000256" key="5">
    <source>
        <dbReference type="ARBA" id="ARBA00023136"/>
    </source>
</evidence>
<dbReference type="InterPro" id="IPR029044">
    <property type="entry name" value="Nucleotide-diphossugar_trans"/>
</dbReference>
<evidence type="ECO:0000259" key="10">
    <source>
        <dbReference type="Pfam" id="PF00535"/>
    </source>
</evidence>
<keyword evidence="2" id="KW-1003">Cell membrane</keyword>
<evidence type="ECO:0000256" key="6">
    <source>
        <dbReference type="ARBA" id="ARBA00037281"/>
    </source>
</evidence>
<name>A0A263D397_9PSEU</name>
<accession>A0A263D397</accession>
<evidence type="ECO:0000256" key="3">
    <source>
        <dbReference type="ARBA" id="ARBA00022676"/>
    </source>
</evidence>
<dbReference type="InParanoid" id="A0A263D397"/>
<dbReference type="Proteomes" id="UP000242444">
    <property type="component" value="Unassembled WGS sequence"/>
</dbReference>
<dbReference type="AlphaFoldDB" id="A0A263D397"/>
<evidence type="ECO:0000256" key="2">
    <source>
        <dbReference type="ARBA" id="ARBA00022475"/>
    </source>
</evidence>
<evidence type="ECO:0000313" key="12">
    <source>
        <dbReference type="Proteomes" id="UP000242444"/>
    </source>
</evidence>
<keyword evidence="12" id="KW-1185">Reference proteome</keyword>
<reference evidence="11 12" key="1">
    <citation type="submission" date="2017-07" db="EMBL/GenBank/DDBJ databases">
        <title>Amycolatopsis antarcticus sp. nov., isolated from the surface of an Antarcticus brown macroalga.</title>
        <authorList>
            <person name="Wang J."/>
            <person name="Leiva S."/>
            <person name="Huang J."/>
            <person name="Huang Y."/>
        </authorList>
    </citation>
    <scope>NUCLEOTIDE SEQUENCE [LARGE SCALE GENOMIC DNA]</scope>
    <source>
        <strain evidence="11 12">AU-G6</strain>
    </source>
</reference>
<dbReference type="SUPFAM" id="SSF53448">
    <property type="entry name" value="Nucleotide-diphospho-sugar transferases"/>
    <property type="match status" value="1"/>
</dbReference>
<organism evidence="11 12">
    <name type="scientific">Amycolatopsis antarctica</name>
    <dbReference type="NCBI Taxonomy" id="1854586"/>
    <lineage>
        <taxon>Bacteria</taxon>
        <taxon>Bacillati</taxon>
        <taxon>Actinomycetota</taxon>
        <taxon>Actinomycetes</taxon>
        <taxon>Pseudonocardiales</taxon>
        <taxon>Pseudonocardiaceae</taxon>
        <taxon>Amycolatopsis</taxon>
    </lineage>
</organism>
<dbReference type="PANTHER" id="PTHR43646">
    <property type="entry name" value="GLYCOSYLTRANSFERASE"/>
    <property type="match status" value="1"/>
</dbReference>
<comment type="similarity">
    <text evidence="8">Belongs to the glycosyltransferase 2 family. CrtQ subfamily.</text>
</comment>
<dbReference type="Gene3D" id="3.90.550.10">
    <property type="entry name" value="Spore Coat Polysaccharide Biosynthesis Protein SpsA, Chain A"/>
    <property type="match status" value="1"/>
</dbReference>
<keyword evidence="3" id="KW-0328">Glycosyltransferase</keyword>
<sequence length="229" mass="23440">MSGDPAGFGRIAVVVPAHDEERLLPSCLRSLRVAAAEVPPEVVVTVLVAADSCTDRTVAVARAAGADVLEIDARNVGVSRHAGIAAALGGARARGVWLASTDADSEVPRDWLTAHLGFATAGWDAVAGTVFVTDWGVRPAGVRTRFLREYHPADGHPHAHGANLGLSAEAYERAGGFAPLPTGEDVALLAAVAAGGGRVLRTTRAAVGTSARVRGRAPGGFAGHLSLLR</sequence>
<dbReference type="PANTHER" id="PTHR43646:SF2">
    <property type="entry name" value="GLYCOSYLTRANSFERASE 2-LIKE DOMAIN-CONTAINING PROTEIN"/>
    <property type="match status" value="1"/>
</dbReference>
<protein>
    <recommendedName>
        <fullName evidence="9">4,4'-diaponeurosporenoate glycosyltransferase</fullName>
    </recommendedName>
</protein>
<dbReference type="InterPro" id="IPR001173">
    <property type="entry name" value="Glyco_trans_2-like"/>
</dbReference>
<dbReference type="RefSeq" id="WP_094863668.1">
    <property type="nucleotide sequence ID" value="NZ_NKYE01000009.1"/>
</dbReference>
<evidence type="ECO:0000256" key="8">
    <source>
        <dbReference type="ARBA" id="ARBA00038120"/>
    </source>
</evidence>
<dbReference type="GO" id="GO:0005886">
    <property type="term" value="C:plasma membrane"/>
    <property type="evidence" value="ECO:0007669"/>
    <property type="project" value="UniProtKB-SubCell"/>
</dbReference>
<comment type="subcellular location">
    <subcellularLocation>
        <location evidence="1">Cell membrane</location>
    </subcellularLocation>
</comment>
<evidence type="ECO:0000256" key="9">
    <source>
        <dbReference type="ARBA" id="ARBA00040345"/>
    </source>
</evidence>
<gene>
    <name evidence="11" type="ORF">CFN78_16265</name>
</gene>
<comment type="pathway">
    <text evidence="7">Carotenoid biosynthesis; staphyloxanthin biosynthesis; staphyloxanthin from farnesyl diphosphate: step 4/5.</text>
</comment>
<comment type="function">
    <text evidence="6">Catalyzes the glycosylation of 4,4'-diaponeurosporenoate, i.e. the esterification of glucose at the C1'' position with the carboxyl group of 4,4'-diaponeurosporenic acid, to form glycosyl-4,4'-diaponeurosporenoate. This is a step in the biosynthesis of staphyloxanthin, an orange pigment present in most staphylococci strains.</text>
</comment>
<dbReference type="Pfam" id="PF00535">
    <property type="entry name" value="Glycos_transf_2"/>
    <property type="match status" value="1"/>
</dbReference>
<keyword evidence="5" id="KW-0472">Membrane</keyword>
<dbReference type="EMBL" id="NKYE01000009">
    <property type="protein sequence ID" value="OZM72097.1"/>
    <property type="molecule type" value="Genomic_DNA"/>
</dbReference>
<keyword evidence="4 11" id="KW-0808">Transferase</keyword>
<dbReference type="OrthoDB" id="9777873at2"/>
<proteinExistence type="inferred from homology"/>
<evidence type="ECO:0000256" key="1">
    <source>
        <dbReference type="ARBA" id="ARBA00004236"/>
    </source>
</evidence>
<evidence type="ECO:0000256" key="4">
    <source>
        <dbReference type="ARBA" id="ARBA00022679"/>
    </source>
</evidence>
<comment type="caution">
    <text evidence="11">The sequence shown here is derived from an EMBL/GenBank/DDBJ whole genome shotgun (WGS) entry which is preliminary data.</text>
</comment>
<evidence type="ECO:0000313" key="11">
    <source>
        <dbReference type="EMBL" id="OZM72097.1"/>
    </source>
</evidence>
<evidence type="ECO:0000256" key="7">
    <source>
        <dbReference type="ARBA" id="ARBA00037904"/>
    </source>
</evidence>
<feature type="domain" description="Glycosyltransferase 2-like" evidence="10">
    <location>
        <begin position="13"/>
        <end position="150"/>
    </location>
</feature>
<dbReference type="GO" id="GO:0016757">
    <property type="term" value="F:glycosyltransferase activity"/>
    <property type="evidence" value="ECO:0007669"/>
    <property type="project" value="UniProtKB-KW"/>
</dbReference>